<name>A0A2M7G386_9BACT</name>
<comment type="caution">
    <text evidence="2">The sequence shown here is derived from an EMBL/GenBank/DDBJ whole genome shotgun (WGS) entry which is preliminary data.</text>
</comment>
<evidence type="ECO:0000313" key="2">
    <source>
        <dbReference type="EMBL" id="PIW16306.1"/>
    </source>
</evidence>
<dbReference type="InterPro" id="IPR006342">
    <property type="entry name" value="FkbM_mtfrase"/>
</dbReference>
<dbReference type="Pfam" id="PF05050">
    <property type="entry name" value="Methyltransf_21"/>
    <property type="match status" value="1"/>
</dbReference>
<protein>
    <recommendedName>
        <fullName evidence="1">Methyltransferase FkbM domain-containing protein</fullName>
    </recommendedName>
</protein>
<dbReference type="PANTHER" id="PTHR34203:SF15">
    <property type="entry name" value="SLL1173 PROTEIN"/>
    <property type="match status" value="1"/>
</dbReference>
<dbReference type="PANTHER" id="PTHR34203">
    <property type="entry name" value="METHYLTRANSFERASE, FKBM FAMILY PROTEIN"/>
    <property type="match status" value="1"/>
</dbReference>
<dbReference type="Proteomes" id="UP000231019">
    <property type="component" value="Unassembled WGS sequence"/>
</dbReference>
<gene>
    <name evidence="2" type="ORF">COW36_13300</name>
</gene>
<dbReference type="EMBL" id="PFFQ01000038">
    <property type="protein sequence ID" value="PIW16306.1"/>
    <property type="molecule type" value="Genomic_DNA"/>
</dbReference>
<evidence type="ECO:0000313" key="3">
    <source>
        <dbReference type="Proteomes" id="UP000231019"/>
    </source>
</evidence>
<dbReference type="InterPro" id="IPR029063">
    <property type="entry name" value="SAM-dependent_MTases_sf"/>
</dbReference>
<proteinExistence type="predicted"/>
<dbReference type="AlphaFoldDB" id="A0A2M7G386"/>
<reference evidence="2 3" key="1">
    <citation type="submission" date="2017-09" db="EMBL/GenBank/DDBJ databases">
        <title>Depth-based differentiation of microbial function through sediment-hosted aquifers and enrichment of novel symbionts in the deep terrestrial subsurface.</title>
        <authorList>
            <person name="Probst A.J."/>
            <person name="Ladd B."/>
            <person name="Jarett J.K."/>
            <person name="Geller-Mcgrath D.E."/>
            <person name="Sieber C.M."/>
            <person name="Emerson J.B."/>
            <person name="Anantharaman K."/>
            <person name="Thomas B.C."/>
            <person name="Malmstrom R."/>
            <person name="Stieglmeier M."/>
            <person name="Klingl A."/>
            <person name="Woyke T."/>
            <person name="Ryan C.M."/>
            <person name="Banfield J.F."/>
        </authorList>
    </citation>
    <scope>NUCLEOTIDE SEQUENCE [LARGE SCALE GENOMIC DNA]</scope>
    <source>
        <strain evidence="2">CG17_big_fil_post_rev_8_21_14_2_50_48_46</strain>
    </source>
</reference>
<dbReference type="Gene3D" id="3.40.50.150">
    <property type="entry name" value="Vaccinia Virus protein VP39"/>
    <property type="match status" value="1"/>
</dbReference>
<sequence>MALEVQGQHFQVVTPDENPYVQKFKQVYRDRAGYEYEAVLSALLKIVLLEISEPVYFDLGAFIGYFTFWPAKLLGPNRKVYAIESNPEHIEILKQGLELNQLQNVEILHSALSDKVETLRILNNSVSAIGNPGGQEIQSESLDQLCQRLNLSPNVIKMDIHGFEGKVLQGMKTILQDSLEFLFLELHPNVYLEKFTPGITRGMILDQLEAAGFSNYYVAGHRYSWSDGMQRFFETGKFAYQAITPENRGLILFDRHNQILIVSSKRPLESLIGPSIIDPSTE</sequence>
<evidence type="ECO:0000259" key="1">
    <source>
        <dbReference type="Pfam" id="PF05050"/>
    </source>
</evidence>
<dbReference type="NCBIfam" id="TIGR01444">
    <property type="entry name" value="fkbM_fam"/>
    <property type="match status" value="1"/>
</dbReference>
<accession>A0A2M7G386</accession>
<dbReference type="SUPFAM" id="SSF53335">
    <property type="entry name" value="S-adenosyl-L-methionine-dependent methyltransferases"/>
    <property type="match status" value="1"/>
</dbReference>
<dbReference type="InterPro" id="IPR052514">
    <property type="entry name" value="SAM-dependent_MTase"/>
</dbReference>
<feature type="domain" description="Methyltransferase FkbM" evidence="1">
    <location>
        <begin position="58"/>
        <end position="194"/>
    </location>
</feature>
<organism evidence="2 3">
    <name type="scientific">bacterium (Candidatus Blackallbacteria) CG17_big_fil_post_rev_8_21_14_2_50_48_46</name>
    <dbReference type="NCBI Taxonomy" id="2014261"/>
    <lineage>
        <taxon>Bacteria</taxon>
        <taxon>Candidatus Blackallbacteria</taxon>
    </lineage>
</organism>
<dbReference type="CDD" id="cd02440">
    <property type="entry name" value="AdoMet_MTases"/>
    <property type="match status" value="1"/>
</dbReference>